<dbReference type="EMBL" id="JAYWIO010000005">
    <property type="protein sequence ID" value="KAK7259708.1"/>
    <property type="molecule type" value="Genomic_DNA"/>
</dbReference>
<comment type="caution">
    <text evidence="1">The sequence shown here is derived from an EMBL/GenBank/DDBJ whole genome shotgun (WGS) entry which is preliminary data.</text>
</comment>
<reference evidence="1 2" key="1">
    <citation type="submission" date="2024-01" db="EMBL/GenBank/DDBJ databases">
        <title>The genomes of 5 underutilized Papilionoideae crops provide insights into root nodulation and disease resistanc.</title>
        <authorList>
            <person name="Yuan L."/>
        </authorList>
    </citation>
    <scope>NUCLEOTIDE SEQUENCE [LARGE SCALE GENOMIC DNA]</scope>
    <source>
        <strain evidence="1">ZHUSHIDOU_FW_LH</strain>
        <tissue evidence="1">Leaf</tissue>
    </source>
</reference>
<keyword evidence="2" id="KW-1185">Reference proteome</keyword>
<proteinExistence type="predicted"/>
<evidence type="ECO:0000313" key="1">
    <source>
        <dbReference type="EMBL" id="KAK7259708.1"/>
    </source>
</evidence>
<sequence length="84" mass="9738">MSPTVLLVFHPSKHSIKNQVLHFTVYCPSFGGRFGILGFQPSNLTTKYDADLRESNHHHHINNKERRKRRKTPLTLLLLPFSLC</sequence>
<evidence type="ECO:0000313" key="2">
    <source>
        <dbReference type="Proteomes" id="UP001372338"/>
    </source>
</evidence>
<accession>A0AAN9EM61</accession>
<gene>
    <name evidence="1" type="ORF">RIF29_25321</name>
</gene>
<dbReference type="Proteomes" id="UP001372338">
    <property type="component" value="Unassembled WGS sequence"/>
</dbReference>
<name>A0AAN9EM61_CROPI</name>
<dbReference type="AlphaFoldDB" id="A0AAN9EM61"/>
<protein>
    <submittedName>
        <fullName evidence="1">Uncharacterized protein</fullName>
    </submittedName>
</protein>
<organism evidence="1 2">
    <name type="scientific">Crotalaria pallida</name>
    <name type="common">Smooth rattlebox</name>
    <name type="synonym">Crotalaria striata</name>
    <dbReference type="NCBI Taxonomy" id="3830"/>
    <lineage>
        <taxon>Eukaryota</taxon>
        <taxon>Viridiplantae</taxon>
        <taxon>Streptophyta</taxon>
        <taxon>Embryophyta</taxon>
        <taxon>Tracheophyta</taxon>
        <taxon>Spermatophyta</taxon>
        <taxon>Magnoliopsida</taxon>
        <taxon>eudicotyledons</taxon>
        <taxon>Gunneridae</taxon>
        <taxon>Pentapetalae</taxon>
        <taxon>rosids</taxon>
        <taxon>fabids</taxon>
        <taxon>Fabales</taxon>
        <taxon>Fabaceae</taxon>
        <taxon>Papilionoideae</taxon>
        <taxon>50 kb inversion clade</taxon>
        <taxon>genistoids sensu lato</taxon>
        <taxon>core genistoids</taxon>
        <taxon>Crotalarieae</taxon>
        <taxon>Crotalaria</taxon>
    </lineage>
</organism>